<organism evidence="5 6">
    <name type="scientific">Tsukamurella soli</name>
    <dbReference type="NCBI Taxonomy" id="644556"/>
    <lineage>
        <taxon>Bacteria</taxon>
        <taxon>Bacillati</taxon>
        <taxon>Actinomycetota</taxon>
        <taxon>Actinomycetes</taxon>
        <taxon>Mycobacteriales</taxon>
        <taxon>Tsukamurellaceae</taxon>
        <taxon>Tsukamurella</taxon>
    </lineage>
</organism>
<dbReference type="Pfam" id="PF12833">
    <property type="entry name" value="HTH_18"/>
    <property type="match status" value="1"/>
</dbReference>
<dbReference type="InterPro" id="IPR009057">
    <property type="entry name" value="Homeodomain-like_sf"/>
</dbReference>
<comment type="caution">
    <text evidence="5">The sequence shown here is derived from an EMBL/GenBank/DDBJ whole genome shotgun (WGS) entry which is preliminary data.</text>
</comment>
<evidence type="ECO:0000256" key="3">
    <source>
        <dbReference type="ARBA" id="ARBA00023163"/>
    </source>
</evidence>
<dbReference type="InterPro" id="IPR018060">
    <property type="entry name" value="HTH_AraC"/>
</dbReference>
<dbReference type="Proteomes" id="UP001500635">
    <property type="component" value="Unassembled WGS sequence"/>
</dbReference>
<evidence type="ECO:0000259" key="4">
    <source>
        <dbReference type="PROSITE" id="PS01124"/>
    </source>
</evidence>
<dbReference type="PANTHER" id="PTHR47894:SF1">
    <property type="entry name" value="HTH-TYPE TRANSCRIPTIONAL REGULATOR VQSM"/>
    <property type="match status" value="1"/>
</dbReference>
<dbReference type="EMBL" id="BAABFR010000091">
    <property type="protein sequence ID" value="GAA4401787.1"/>
    <property type="molecule type" value="Genomic_DNA"/>
</dbReference>
<keyword evidence="6" id="KW-1185">Reference proteome</keyword>
<accession>A0ABP8K7Q9</accession>
<sequence>MVSTPTGNERAAKAPHDFPRSGTGVAVIVQLGLERGLAVVDLLADTSLRADHLDDPGFTVTPTQELTVLRNLRRLLPDRAGLGLDLGRRYRLTTFGPLGYGCLTSATLGEAMLFALPYVDLTFGFCIPEVGFDGDQVTFSVRDDSLPPDLRDLLLERDITALLTFVGDLIPGGVLLTSLRLAIPRPDDSERYIRIWGIEPEFGASETSGRLPMAILGTPLPQADAVMHERCANQCRTIAALRRGETHNFIEQVRERLSTFDDGVPTIDELADEYHMSTRTLRRRLSTAGTSYRTLLSEVRKKTAVQLLSEGMQVGTVAHRLGYTDAASFIRAYTTWTGTTPHRSRDSPAHVPL</sequence>
<evidence type="ECO:0000313" key="5">
    <source>
        <dbReference type="EMBL" id="GAA4401787.1"/>
    </source>
</evidence>
<keyword evidence="2" id="KW-0238">DNA-binding</keyword>
<reference evidence="6" key="1">
    <citation type="journal article" date="2019" name="Int. J. Syst. Evol. Microbiol.">
        <title>The Global Catalogue of Microorganisms (GCM) 10K type strain sequencing project: providing services to taxonomists for standard genome sequencing and annotation.</title>
        <authorList>
            <consortium name="The Broad Institute Genomics Platform"/>
            <consortium name="The Broad Institute Genome Sequencing Center for Infectious Disease"/>
            <person name="Wu L."/>
            <person name="Ma J."/>
        </authorList>
    </citation>
    <scope>NUCLEOTIDE SEQUENCE [LARGE SCALE GENOMIC DNA]</scope>
    <source>
        <strain evidence="6">JCM 17688</strain>
    </source>
</reference>
<dbReference type="PANTHER" id="PTHR47894">
    <property type="entry name" value="HTH-TYPE TRANSCRIPTIONAL REGULATOR GADX"/>
    <property type="match status" value="1"/>
</dbReference>
<protein>
    <submittedName>
        <fullName evidence="5">AraC family transcriptional regulator</fullName>
    </submittedName>
</protein>
<gene>
    <name evidence="5" type="ORF">GCM10023147_41750</name>
</gene>
<name>A0ABP8K7Q9_9ACTN</name>
<evidence type="ECO:0000256" key="2">
    <source>
        <dbReference type="ARBA" id="ARBA00023125"/>
    </source>
</evidence>
<dbReference type="RefSeq" id="WP_344999699.1">
    <property type="nucleotide sequence ID" value="NZ_BAABFR010000091.1"/>
</dbReference>
<dbReference type="SMART" id="SM00342">
    <property type="entry name" value="HTH_ARAC"/>
    <property type="match status" value="1"/>
</dbReference>
<proteinExistence type="predicted"/>
<dbReference type="Pfam" id="PF12625">
    <property type="entry name" value="Arabinose_bd"/>
    <property type="match status" value="1"/>
</dbReference>
<dbReference type="InterPro" id="IPR032687">
    <property type="entry name" value="AraC-type_N"/>
</dbReference>
<dbReference type="SUPFAM" id="SSF46689">
    <property type="entry name" value="Homeodomain-like"/>
    <property type="match status" value="1"/>
</dbReference>
<feature type="domain" description="HTH araC/xylS-type" evidence="4">
    <location>
        <begin position="247"/>
        <end position="347"/>
    </location>
</feature>
<dbReference type="PROSITE" id="PS01124">
    <property type="entry name" value="HTH_ARAC_FAMILY_2"/>
    <property type="match status" value="1"/>
</dbReference>
<evidence type="ECO:0000256" key="1">
    <source>
        <dbReference type="ARBA" id="ARBA00023015"/>
    </source>
</evidence>
<evidence type="ECO:0000313" key="6">
    <source>
        <dbReference type="Proteomes" id="UP001500635"/>
    </source>
</evidence>
<keyword evidence="3" id="KW-0804">Transcription</keyword>
<keyword evidence="1" id="KW-0805">Transcription regulation</keyword>
<dbReference type="Gene3D" id="1.10.10.60">
    <property type="entry name" value="Homeodomain-like"/>
    <property type="match status" value="1"/>
</dbReference>